<dbReference type="InterPro" id="IPR043765">
    <property type="entry name" value="DUF5711"/>
</dbReference>
<dbReference type="EMBL" id="JBBMEI010000006">
    <property type="protein sequence ID" value="MEQ2357425.1"/>
    <property type="molecule type" value="Genomic_DNA"/>
</dbReference>
<feature type="transmembrane region" description="Helical" evidence="1">
    <location>
        <begin position="6"/>
        <end position="23"/>
    </location>
</feature>
<protein>
    <submittedName>
        <fullName evidence="2">DUF5711 family protein</fullName>
    </submittedName>
</protein>
<proteinExistence type="predicted"/>
<comment type="caution">
    <text evidence="2">The sequence shown here is derived from an EMBL/GenBank/DDBJ whole genome shotgun (WGS) entry which is preliminary data.</text>
</comment>
<dbReference type="Proteomes" id="UP001446032">
    <property type="component" value="Unassembled WGS sequence"/>
</dbReference>
<gene>
    <name evidence="2" type="ORF">WMO75_03535</name>
</gene>
<dbReference type="SUPFAM" id="SSF63829">
    <property type="entry name" value="Calcium-dependent phosphotriesterase"/>
    <property type="match status" value="1"/>
</dbReference>
<keyword evidence="1" id="KW-0812">Transmembrane</keyword>
<reference evidence="2 3" key="1">
    <citation type="submission" date="2024-03" db="EMBL/GenBank/DDBJ databases">
        <title>Human intestinal bacterial collection.</title>
        <authorList>
            <person name="Pauvert C."/>
            <person name="Hitch T.C.A."/>
            <person name="Clavel T."/>
        </authorList>
    </citation>
    <scope>NUCLEOTIDE SEQUENCE [LARGE SCALE GENOMIC DNA]</scope>
    <source>
        <strain evidence="2 3">CLA-AA-H95</strain>
    </source>
</reference>
<organism evidence="2 3">
    <name type="scientific">Blautia intestinihominis</name>
    <dbReference type="NCBI Taxonomy" id="3133152"/>
    <lineage>
        <taxon>Bacteria</taxon>
        <taxon>Bacillati</taxon>
        <taxon>Bacillota</taxon>
        <taxon>Clostridia</taxon>
        <taxon>Lachnospirales</taxon>
        <taxon>Lachnospiraceae</taxon>
        <taxon>Blautia</taxon>
    </lineage>
</organism>
<evidence type="ECO:0000313" key="3">
    <source>
        <dbReference type="Proteomes" id="UP001446032"/>
    </source>
</evidence>
<name>A0ABV1AH00_9FIRM</name>
<dbReference type="Pfam" id="PF18975">
    <property type="entry name" value="DUF5711"/>
    <property type="match status" value="1"/>
</dbReference>
<accession>A0ABV1AH00</accession>
<evidence type="ECO:0000313" key="2">
    <source>
        <dbReference type="EMBL" id="MEQ2357425.1"/>
    </source>
</evidence>
<evidence type="ECO:0000256" key="1">
    <source>
        <dbReference type="SAM" id="Phobius"/>
    </source>
</evidence>
<keyword evidence="1" id="KW-0472">Membrane</keyword>
<sequence>MHRGTVITIGVIAAVAALVYFYVEKRSYHDYEILQTSEQEDVVSTGYEEMANGILRYSPDGASLVNSSMEAYWSVLYEMKNPVADIKGDRAVVADQDGTLIEIFDKDGETGSVTTSYNIVKARVSSQGMVAAILDGGDATWINFYSSDGTLIAENQTHVADPGYPMDVAISDNSEIMMVTYQFVEGSQTTSYVAFYNFGDVGQSEDDHIVSGYTYEGVVIPQVEYIDATRSVALKDNGFTTYSGAQIPKEGTTVEVKKEIVSTFFDENTIGLVFKSGNKDKQYKMQVYSIDGTLRFEKEFNVPYTTIKMSDGCILMYNSSQICVMNSRGVERYNGTIDGTINNFFKIGWNKYMLVLDNGVNVIKLK</sequence>
<keyword evidence="3" id="KW-1185">Reference proteome</keyword>
<dbReference type="RefSeq" id="WP_243002354.1">
    <property type="nucleotide sequence ID" value="NZ_JBBMEI010000006.1"/>
</dbReference>
<keyword evidence="1" id="KW-1133">Transmembrane helix</keyword>